<evidence type="ECO:0000313" key="11">
    <source>
        <dbReference type="Proteomes" id="UP000597444"/>
    </source>
</evidence>
<comment type="caution">
    <text evidence="10">The sequence shown here is derived from an EMBL/GenBank/DDBJ whole genome shotgun (WGS) entry which is preliminary data.</text>
</comment>
<dbReference type="CDD" id="cd17320">
    <property type="entry name" value="MFS_MdfA_MDR_like"/>
    <property type="match status" value="1"/>
</dbReference>
<comment type="similarity">
    <text evidence="2">Belongs to the major facilitator superfamily. Bcr/CmlA family.</text>
</comment>
<accession>A0A8J3IJ55</accession>
<sequence length="417" mass="42661">MQDFSLEQQRDQAVPVSSKETSTRVKLIHVLILGGLNAFGPLSTDMYLPSLPAISRDLGATMAQTQITLSACILGLALGQVIAGPISDAIGRRRPLLIGIAAYVLASLLCVFAPSVATLTILRFVQGFAGAAGLAIALATASDLYSGVALARCFALLMLVQGISPIVAPVVGSQLLVITSWHGVFVTLALIGVFMLLASAFGLGETLPMQRRQSGGLVATLGAFRDLLLDRRFIGYALSSGFAFAACIVYISVSPFVLQNIYGVSPQIFGLLFGINALGLVIMSQVSGRLVGRIAPQKLLAWGMAAIAIGGVALLVVVLSGIGLVGVLASAFVITGSLGFIMPNITTLALSDTKAAGSASALLGVLQLALGAITAPLVGLGGTASALPMAAVMAAFAIATLVTFLVLCRPARVSQVG</sequence>
<evidence type="ECO:0000256" key="7">
    <source>
        <dbReference type="ARBA" id="ARBA00023136"/>
    </source>
</evidence>
<proteinExistence type="inferred from homology"/>
<evidence type="ECO:0000256" key="2">
    <source>
        <dbReference type="ARBA" id="ARBA00006236"/>
    </source>
</evidence>
<dbReference type="InterPro" id="IPR011701">
    <property type="entry name" value="MFS"/>
</dbReference>
<keyword evidence="5 8" id="KW-0812">Transmembrane</keyword>
<dbReference type="FunFam" id="1.20.1720.10:FF:000005">
    <property type="entry name" value="Bcr/CflA family efflux transporter"/>
    <property type="match status" value="1"/>
</dbReference>
<dbReference type="InterPro" id="IPR020846">
    <property type="entry name" value="MFS_dom"/>
</dbReference>
<feature type="transmembrane region" description="Helical" evidence="8">
    <location>
        <begin position="386"/>
        <end position="408"/>
    </location>
</feature>
<keyword evidence="4" id="KW-1003">Cell membrane</keyword>
<protein>
    <submittedName>
        <fullName evidence="10">Bcr/CflA family drug resistance efflux transporter</fullName>
    </submittedName>
</protein>
<evidence type="ECO:0000256" key="6">
    <source>
        <dbReference type="ARBA" id="ARBA00022989"/>
    </source>
</evidence>
<name>A0A8J3IJ55_9CHLR</name>
<dbReference type="PANTHER" id="PTHR23502">
    <property type="entry name" value="MAJOR FACILITATOR SUPERFAMILY"/>
    <property type="match status" value="1"/>
</dbReference>
<evidence type="ECO:0000256" key="4">
    <source>
        <dbReference type="ARBA" id="ARBA00022475"/>
    </source>
</evidence>
<reference evidence="10" key="1">
    <citation type="submission" date="2020-10" db="EMBL/GenBank/DDBJ databases">
        <title>Taxonomic study of unclassified bacteria belonging to the class Ktedonobacteria.</title>
        <authorList>
            <person name="Yabe S."/>
            <person name="Wang C.M."/>
            <person name="Zheng Y."/>
            <person name="Sakai Y."/>
            <person name="Cavaletti L."/>
            <person name="Monciardini P."/>
            <person name="Donadio S."/>
        </authorList>
    </citation>
    <scope>NUCLEOTIDE SEQUENCE</scope>
    <source>
        <strain evidence="10">ID150040</strain>
    </source>
</reference>
<feature type="transmembrane region" description="Helical" evidence="8">
    <location>
        <begin position="121"/>
        <end position="141"/>
    </location>
</feature>
<evidence type="ECO:0000313" key="10">
    <source>
        <dbReference type="EMBL" id="GHO95501.1"/>
    </source>
</evidence>
<evidence type="ECO:0000256" key="8">
    <source>
        <dbReference type="SAM" id="Phobius"/>
    </source>
</evidence>
<feature type="transmembrane region" description="Helical" evidence="8">
    <location>
        <begin position="63"/>
        <end position="84"/>
    </location>
</feature>
<dbReference type="GO" id="GO:0005886">
    <property type="term" value="C:plasma membrane"/>
    <property type="evidence" value="ECO:0007669"/>
    <property type="project" value="UniProtKB-SubCell"/>
</dbReference>
<feature type="transmembrane region" description="Helical" evidence="8">
    <location>
        <begin position="27"/>
        <end position="43"/>
    </location>
</feature>
<dbReference type="PRINTS" id="PR00173">
    <property type="entry name" value="EDTRNSPORT"/>
</dbReference>
<evidence type="ECO:0000256" key="5">
    <source>
        <dbReference type="ARBA" id="ARBA00022692"/>
    </source>
</evidence>
<feature type="transmembrane region" description="Helical" evidence="8">
    <location>
        <begin position="153"/>
        <end position="178"/>
    </location>
</feature>
<dbReference type="Gene3D" id="1.20.1720.10">
    <property type="entry name" value="Multidrug resistance protein D"/>
    <property type="match status" value="1"/>
</dbReference>
<keyword evidence="7 8" id="KW-0472">Membrane</keyword>
<dbReference type="InterPro" id="IPR005829">
    <property type="entry name" value="Sugar_transporter_CS"/>
</dbReference>
<dbReference type="InterPro" id="IPR004812">
    <property type="entry name" value="Efflux_drug-R_Bcr/CmlA"/>
</dbReference>
<dbReference type="Pfam" id="PF07690">
    <property type="entry name" value="MFS_1"/>
    <property type="match status" value="1"/>
</dbReference>
<dbReference type="NCBIfam" id="TIGR00710">
    <property type="entry name" value="efflux_Bcr_CflA"/>
    <property type="match status" value="1"/>
</dbReference>
<dbReference type="PROSITE" id="PS00216">
    <property type="entry name" value="SUGAR_TRANSPORT_1"/>
    <property type="match status" value="1"/>
</dbReference>
<comment type="subcellular location">
    <subcellularLocation>
        <location evidence="1">Cell membrane</location>
        <topology evidence="1">Multi-pass membrane protein</topology>
    </subcellularLocation>
</comment>
<dbReference type="PROSITE" id="PS50850">
    <property type="entry name" value="MFS"/>
    <property type="match status" value="1"/>
</dbReference>
<dbReference type="InterPro" id="IPR036259">
    <property type="entry name" value="MFS_trans_sf"/>
</dbReference>
<feature type="transmembrane region" description="Helical" evidence="8">
    <location>
        <begin position="362"/>
        <end position="380"/>
    </location>
</feature>
<dbReference type="PANTHER" id="PTHR23502:SF132">
    <property type="entry name" value="POLYAMINE TRANSPORTER 2-RELATED"/>
    <property type="match status" value="1"/>
</dbReference>
<evidence type="ECO:0000256" key="1">
    <source>
        <dbReference type="ARBA" id="ARBA00004651"/>
    </source>
</evidence>
<feature type="transmembrane region" description="Helical" evidence="8">
    <location>
        <begin position="268"/>
        <end position="287"/>
    </location>
</feature>
<dbReference type="SUPFAM" id="SSF103473">
    <property type="entry name" value="MFS general substrate transporter"/>
    <property type="match status" value="1"/>
</dbReference>
<dbReference type="GO" id="GO:0042910">
    <property type="term" value="F:xenobiotic transmembrane transporter activity"/>
    <property type="evidence" value="ECO:0007669"/>
    <property type="project" value="InterPro"/>
</dbReference>
<keyword evidence="6 8" id="KW-1133">Transmembrane helix</keyword>
<keyword evidence="11" id="KW-1185">Reference proteome</keyword>
<dbReference type="AlphaFoldDB" id="A0A8J3IJ55"/>
<dbReference type="Proteomes" id="UP000597444">
    <property type="component" value="Unassembled WGS sequence"/>
</dbReference>
<feature type="transmembrane region" description="Helical" evidence="8">
    <location>
        <begin position="233"/>
        <end position="253"/>
    </location>
</feature>
<evidence type="ECO:0000259" key="9">
    <source>
        <dbReference type="PROSITE" id="PS50850"/>
    </source>
</evidence>
<dbReference type="GO" id="GO:1990961">
    <property type="term" value="P:xenobiotic detoxification by transmembrane export across the plasma membrane"/>
    <property type="evidence" value="ECO:0007669"/>
    <property type="project" value="InterPro"/>
</dbReference>
<feature type="transmembrane region" description="Helical" evidence="8">
    <location>
        <begin position="184"/>
        <end position="204"/>
    </location>
</feature>
<feature type="domain" description="Major facilitator superfamily (MFS) profile" evidence="9">
    <location>
        <begin position="27"/>
        <end position="412"/>
    </location>
</feature>
<dbReference type="RefSeq" id="WP_220206174.1">
    <property type="nucleotide sequence ID" value="NZ_BNJK01000001.1"/>
</dbReference>
<dbReference type="EMBL" id="BNJK01000001">
    <property type="protein sequence ID" value="GHO95501.1"/>
    <property type="molecule type" value="Genomic_DNA"/>
</dbReference>
<keyword evidence="3" id="KW-0813">Transport</keyword>
<evidence type="ECO:0000256" key="3">
    <source>
        <dbReference type="ARBA" id="ARBA00022448"/>
    </source>
</evidence>
<feature type="transmembrane region" description="Helical" evidence="8">
    <location>
        <begin position="299"/>
        <end position="322"/>
    </location>
</feature>
<feature type="transmembrane region" description="Helical" evidence="8">
    <location>
        <begin position="328"/>
        <end position="350"/>
    </location>
</feature>
<organism evidence="10 11">
    <name type="scientific">Reticulibacter mediterranei</name>
    <dbReference type="NCBI Taxonomy" id="2778369"/>
    <lineage>
        <taxon>Bacteria</taxon>
        <taxon>Bacillati</taxon>
        <taxon>Chloroflexota</taxon>
        <taxon>Ktedonobacteria</taxon>
        <taxon>Ktedonobacterales</taxon>
        <taxon>Reticulibacteraceae</taxon>
        <taxon>Reticulibacter</taxon>
    </lineage>
</organism>
<feature type="transmembrane region" description="Helical" evidence="8">
    <location>
        <begin position="96"/>
        <end position="115"/>
    </location>
</feature>
<gene>
    <name evidence="10" type="primary">tcaB_1</name>
    <name evidence="10" type="ORF">KSF_055490</name>
</gene>